<dbReference type="PANTHER" id="PTHR42756">
    <property type="entry name" value="TRANSCRIPTIONAL REGULATOR, MARR"/>
    <property type="match status" value="1"/>
</dbReference>
<evidence type="ECO:0000313" key="6">
    <source>
        <dbReference type="Proteomes" id="UP000526125"/>
    </source>
</evidence>
<dbReference type="GO" id="GO:0003700">
    <property type="term" value="F:DNA-binding transcription factor activity"/>
    <property type="evidence" value="ECO:0007669"/>
    <property type="project" value="InterPro"/>
</dbReference>
<evidence type="ECO:0000313" key="5">
    <source>
        <dbReference type="EMBL" id="NUU77791.1"/>
    </source>
</evidence>
<dbReference type="AlphaFoldDB" id="A0A7Y6C0B5"/>
<dbReference type="InterPro" id="IPR036388">
    <property type="entry name" value="WH-like_DNA-bd_sf"/>
</dbReference>
<name>A0A7Y6C0B5_9BACL</name>
<reference evidence="5 6" key="1">
    <citation type="submission" date="2020-05" db="EMBL/GenBank/DDBJ databases">
        <title>Genome Sequencing of Type Strains.</title>
        <authorList>
            <person name="Lemaire J.F."/>
            <person name="Inderbitzin P."/>
            <person name="Gregorio O.A."/>
            <person name="Collins S.B."/>
            <person name="Wespe N."/>
            <person name="Knight-Connoni V."/>
        </authorList>
    </citation>
    <scope>NUCLEOTIDE SEQUENCE [LARGE SCALE GENOMIC DNA]</scope>
    <source>
        <strain evidence="5 6">LMG 21957</strain>
    </source>
</reference>
<dbReference type="CDD" id="cd00090">
    <property type="entry name" value="HTH_ARSR"/>
    <property type="match status" value="1"/>
</dbReference>
<keyword evidence="6" id="KW-1185">Reference proteome</keyword>
<evidence type="ECO:0000256" key="3">
    <source>
        <dbReference type="ARBA" id="ARBA00023163"/>
    </source>
</evidence>
<keyword evidence="2" id="KW-0238">DNA-binding</keyword>
<dbReference type="RefSeq" id="WP_175397420.1">
    <property type="nucleotide sequence ID" value="NZ_JABMCB010000192.1"/>
</dbReference>
<keyword evidence="3" id="KW-0804">Transcription</keyword>
<dbReference type="PRINTS" id="PR00598">
    <property type="entry name" value="HTHMARR"/>
</dbReference>
<dbReference type="PROSITE" id="PS50995">
    <property type="entry name" value="HTH_MARR_2"/>
    <property type="match status" value="1"/>
</dbReference>
<gene>
    <name evidence="5" type="ORF">HP552_21490</name>
</gene>
<proteinExistence type="predicted"/>
<keyword evidence="1" id="KW-0805">Transcription regulation</keyword>
<accession>A0A7Y6C0B5</accession>
<dbReference type="GO" id="GO:0003677">
    <property type="term" value="F:DNA binding"/>
    <property type="evidence" value="ECO:0007669"/>
    <property type="project" value="UniProtKB-KW"/>
</dbReference>
<dbReference type="Pfam" id="PF12802">
    <property type="entry name" value="MarR_2"/>
    <property type="match status" value="1"/>
</dbReference>
<dbReference type="SUPFAM" id="SSF46785">
    <property type="entry name" value="Winged helix' DNA-binding domain"/>
    <property type="match status" value="1"/>
</dbReference>
<evidence type="ECO:0000259" key="4">
    <source>
        <dbReference type="PROSITE" id="PS50995"/>
    </source>
</evidence>
<evidence type="ECO:0000256" key="2">
    <source>
        <dbReference type="ARBA" id="ARBA00023125"/>
    </source>
</evidence>
<dbReference type="Proteomes" id="UP000526125">
    <property type="component" value="Unassembled WGS sequence"/>
</dbReference>
<dbReference type="EMBL" id="JABMCB010000192">
    <property type="protein sequence ID" value="NUU77791.1"/>
    <property type="molecule type" value="Genomic_DNA"/>
</dbReference>
<comment type="caution">
    <text evidence="5">The sequence shown here is derived from an EMBL/GenBank/DDBJ whole genome shotgun (WGS) entry which is preliminary data.</text>
</comment>
<dbReference type="InterPro" id="IPR011991">
    <property type="entry name" value="ArsR-like_HTH"/>
</dbReference>
<dbReference type="PANTHER" id="PTHR42756:SF1">
    <property type="entry name" value="TRANSCRIPTIONAL REPRESSOR OF EMRAB OPERON"/>
    <property type="match status" value="1"/>
</dbReference>
<dbReference type="InterPro" id="IPR036390">
    <property type="entry name" value="WH_DNA-bd_sf"/>
</dbReference>
<sequence>MKTRDAISLISKIKESSNRFIVSEMTKHGVQDIATSHGDIIYALYNRPKMTMAEIAKKIGKDKSTVTALVDKLVRMGYVIKERSDEDTRVVHVALTSKGEDLKPVFEKISQNLLNVFYADITETEKEELLRILMKIHSNF</sequence>
<feature type="domain" description="HTH marR-type" evidence="4">
    <location>
        <begin position="1"/>
        <end position="138"/>
    </location>
</feature>
<protein>
    <submittedName>
        <fullName evidence="5">MarR family transcriptional regulator</fullName>
    </submittedName>
</protein>
<evidence type="ECO:0000256" key="1">
    <source>
        <dbReference type="ARBA" id="ARBA00023015"/>
    </source>
</evidence>
<dbReference type="SMART" id="SM00347">
    <property type="entry name" value="HTH_MARR"/>
    <property type="match status" value="1"/>
</dbReference>
<dbReference type="Gene3D" id="1.10.10.10">
    <property type="entry name" value="Winged helix-like DNA-binding domain superfamily/Winged helix DNA-binding domain"/>
    <property type="match status" value="1"/>
</dbReference>
<organism evidence="5 6">
    <name type="scientific">Paenibacillus xylanilyticus</name>
    <dbReference type="NCBI Taxonomy" id="248903"/>
    <lineage>
        <taxon>Bacteria</taxon>
        <taxon>Bacillati</taxon>
        <taxon>Bacillota</taxon>
        <taxon>Bacilli</taxon>
        <taxon>Bacillales</taxon>
        <taxon>Paenibacillaceae</taxon>
        <taxon>Paenibacillus</taxon>
    </lineage>
</organism>
<dbReference type="InterPro" id="IPR000835">
    <property type="entry name" value="HTH_MarR-typ"/>
</dbReference>